<dbReference type="SUPFAM" id="SSF82171">
    <property type="entry name" value="DPP6 N-terminal domain-like"/>
    <property type="match status" value="1"/>
</dbReference>
<organism evidence="1">
    <name type="scientific">uncultured Dysgonomonas sp</name>
    <dbReference type="NCBI Taxonomy" id="206096"/>
    <lineage>
        <taxon>Bacteria</taxon>
        <taxon>Pseudomonadati</taxon>
        <taxon>Bacteroidota</taxon>
        <taxon>Bacteroidia</taxon>
        <taxon>Bacteroidales</taxon>
        <taxon>Dysgonomonadaceae</taxon>
        <taxon>Dysgonomonas</taxon>
        <taxon>environmental samples</taxon>
    </lineage>
</organism>
<dbReference type="InterPro" id="IPR003961">
    <property type="entry name" value="FN3_dom"/>
</dbReference>
<proteinExistence type="predicted"/>
<evidence type="ECO:0000313" key="1">
    <source>
        <dbReference type="EMBL" id="SBW02549.1"/>
    </source>
</evidence>
<sequence length="627" mass="73977">MKNNNTIFYLLTFLVVFLYSCEYDKDIVYIKELTPPKDSVELDIELSHVLPNNTIYIYEYTKLTYTIDSKGKDILDFKISFDGSAEIHENSIYLYPLADNSVRKLTFDVQLKTHTGSMADILGYEKYVGRYEYNIKFVKLEENFKTNLRGSKSEEGYLQLNWDTPVFDNADLVKYELIYTDDITKQQVKHEITDPKQTSFIDKNYIWGYKTYELLTYYKNKDVNYESLKSDYFSPEYYGFKSNPKFTYEYLDSEFMNVSWADTGYKCKYLIIDADGTKTECEQKQRKVKMQRFRFPSDGNRFKLYILPLDMPYSDYDKGIFIDCDSYWYNIGEYSAIPHAWNIAKNEYYNLNNGELNVFSISNSAKKNNLFLREVDGADFFNISVSDKTSQVAIYKWTLPMPISTSDLFIYENNNFTNPLRIENVTRHATPLFLCDNYTLFFSDLFWLGDTNYERSCIVLNSKTGNEIFRQVLQNRESQFAVSPDGKYLCDYYKAHLIIYEIENNKAVQIYSYTNTEYRYLTCQFNYSNPKELILGGDIETAIFDVESLTNKNSIKGKFLYQDPITGNIACMDEHYYQNFLLNIYDKTLSQKLIRVPFNYYTSGNNSFFNNRLFFNDVLAYRLDLPL</sequence>
<dbReference type="InterPro" id="IPR036116">
    <property type="entry name" value="FN3_sf"/>
</dbReference>
<dbReference type="EMBL" id="FLUL01000001">
    <property type="protein sequence ID" value="SBW02549.1"/>
    <property type="molecule type" value="Genomic_DNA"/>
</dbReference>
<dbReference type="RefSeq" id="WP_296949870.1">
    <property type="nucleotide sequence ID" value="NZ_LT599021.1"/>
</dbReference>
<gene>
    <name evidence="1" type="ORF">KL86DYS2_12276</name>
</gene>
<protein>
    <submittedName>
        <fullName evidence="1">Uncharacterized protein</fullName>
    </submittedName>
</protein>
<accession>A0A212JSX1</accession>
<name>A0A212JSX1_9BACT</name>
<reference evidence="1" key="1">
    <citation type="submission" date="2016-04" db="EMBL/GenBank/DDBJ databases">
        <authorList>
            <person name="Evans L.H."/>
            <person name="Alamgir A."/>
            <person name="Owens N."/>
            <person name="Weber N.D."/>
            <person name="Virtaneva K."/>
            <person name="Barbian K."/>
            <person name="Babar A."/>
            <person name="Rosenke K."/>
        </authorList>
    </citation>
    <scope>NUCLEOTIDE SEQUENCE</scope>
    <source>
        <strain evidence="1">86-2</strain>
    </source>
</reference>
<dbReference type="PROSITE" id="PS51257">
    <property type="entry name" value="PROKAR_LIPOPROTEIN"/>
    <property type="match status" value="1"/>
</dbReference>
<dbReference type="AlphaFoldDB" id="A0A212JSX1"/>
<dbReference type="CDD" id="cd00063">
    <property type="entry name" value="FN3"/>
    <property type="match status" value="1"/>
</dbReference>
<dbReference type="SUPFAM" id="SSF49265">
    <property type="entry name" value="Fibronectin type III"/>
    <property type="match status" value="1"/>
</dbReference>